<evidence type="ECO:0000256" key="6">
    <source>
        <dbReference type="ARBA" id="ARBA00022771"/>
    </source>
</evidence>
<gene>
    <name evidence="13" type="ORF">JI435_009380</name>
</gene>
<evidence type="ECO:0000256" key="5">
    <source>
        <dbReference type="ARBA" id="ARBA00022737"/>
    </source>
</evidence>
<dbReference type="KEGG" id="pno:SNOG_00938"/>
<evidence type="ECO:0000259" key="11">
    <source>
        <dbReference type="PROSITE" id="PS50089"/>
    </source>
</evidence>
<keyword evidence="4" id="KW-0479">Metal-binding</keyword>
<feature type="domain" description="RING-type" evidence="12">
    <location>
        <begin position="292"/>
        <end position="515"/>
    </location>
</feature>
<dbReference type="EMBL" id="CP069023">
    <property type="protein sequence ID" value="QRC91430.1"/>
    <property type="molecule type" value="Genomic_DNA"/>
</dbReference>
<dbReference type="GO" id="GO:0008270">
    <property type="term" value="F:zinc ion binding"/>
    <property type="evidence" value="ECO:0007669"/>
    <property type="project" value="UniProtKB-KW"/>
</dbReference>
<proteinExistence type="predicted"/>
<comment type="catalytic activity">
    <reaction evidence="1">
        <text>[E2 ubiquitin-conjugating enzyme]-S-ubiquitinyl-L-cysteine + [acceptor protein]-L-lysine = [E2 ubiquitin-conjugating enzyme]-L-cysteine + [acceptor protein]-N(6)-ubiquitinyl-L-lysine.</text>
        <dbReference type="EC" id="2.3.2.31"/>
    </reaction>
</comment>
<dbReference type="Pfam" id="PF01485">
    <property type="entry name" value="IBR"/>
    <property type="match status" value="1"/>
</dbReference>
<evidence type="ECO:0000256" key="1">
    <source>
        <dbReference type="ARBA" id="ARBA00001798"/>
    </source>
</evidence>
<dbReference type="AlphaFoldDB" id="A0A7U2EUQ4"/>
<dbReference type="SUPFAM" id="SSF57850">
    <property type="entry name" value="RING/U-box"/>
    <property type="match status" value="3"/>
</dbReference>
<evidence type="ECO:0000256" key="10">
    <source>
        <dbReference type="SAM" id="MobiDB-lite"/>
    </source>
</evidence>
<dbReference type="Gene3D" id="1.20.120.1750">
    <property type="match status" value="1"/>
</dbReference>
<accession>A0A7U2EUQ4</accession>
<name>A0A7U2EUQ4_PHANO</name>
<evidence type="ECO:0000256" key="3">
    <source>
        <dbReference type="ARBA" id="ARBA00022679"/>
    </source>
</evidence>
<evidence type="ECO:0000259" key="12">
    <source>
        <dbReference type="PROSITE" id="PS51873"/>
    </source>
</evidence>
<evidence type="ECO:0000256" key="9">
    <source>
        <dbReference type="PROSITE-ProRule" id="PRU00175"/>
    </source>
</evidence>
<dbReference type="VEuPathDB" id="FungiDB:JI435_009380"/>
<dbReference type="FunFam" id="3.30.40.10:FF:000264">
    <property type="entry name" value="RBR-type E3 ubiquitin transferase"/>
    <property type="match status" value="1"/>
</dbReference>
<keyword evidence="5" id="KW-0677">Repeat</keyword>
<dbReference type="RefSeq" id="XP_001791604.1">
    <property type="nucleotide sequence ID" value="XM_001791552.1"/>
</dbReference>
<dbReference type="OrthoDB" id="1431934at2759"/>
<dbReference type="SMART" id="SM00647">
    <property type="entry name" value="IBR"/>
    <property type="match status" value="2"/>
</dbReference>
<feature type="compositionally biased region" description="Basic and acidic residues" evidence="10">
    <location>
        <begin position="7"/>
        <end position="26"/>
    </location>
</feature>
<feature type="compositionally biased region" description="Basic residues" evidence="10">
    <location>
        <begin position="197"/>
        <end position="209"/>
    </location>
</feature>
<keyword evidence="3" id="KW-0808">Transferase</keyword>
<keyword evidence="8" id="KW-0862">Zinc</keyword>
<dbReference type="Gene3D" id="3.30.40.10">
    <property type="entry name" value="Zinc/RING finger domain, C3HC4 (zinc finger)"/>
    <property type="match status" value="1"/>
</dbReference>
<evidence type="ECO:0000256" key="2">
    <source>
        <dbReference type="ARBA" id="ARBA00012251"/>
    </source>
</evidence>
<feature type="region of interest" description="Disordered" evidence="10">
    <location>
        <begin position="182"/>
        <end position="261"/>
    </location>
</feature>
<feature type="compositionally biased region" description="Polar residues" evidence="10">
    <location>
        <begin position="102"/>
        <end position="113"/>
    </location>
</feature>
<protein>
    <recommendedName>
        <fullName evidence="2">RBR-type E3 ubiquitin transferase</fullName>
        <ecNumber evidence="2">2.3.2.31</ecNumber>
    </recommendedName>
</protein>
<dbReference type="GO" id="GO:0016567">
    <property type="term" value="P:protein ubiquitination"/>
    <property type="evidence" value="ECO:0007669"/>
    <property type="project" value="InterPro"/>
</dbReference>
<organism evidence="13 14">
    <name type="scientific">Phaeosphaeria nodorum (strain SN15 / ATCC MYA-4574 / FGSC 10173)</name>
    <name type="common">Glume blotch fungus</name>
    <name type="synonym">Parastagonospora nodorum</name>
    <dbReference type="NCBI Taxonomy" id="321614"/>
    <lineage>
        <taxon>Eukaryota</taxon>
        <taxon>Fungi</taxon>
        <taxon>Dikarya</taxon>
        <taxon>Ascomycota</taxon>
        <taxon>Pezizomycotina</taxon>
        <taxon>Dothideomycetes</taxon>
        <taxon>Pleosporomycetidae</taxon>
        <taxon>Pleosporales</taxon>
        <taxon>Pleosporineae</taxon>
        <taxon>Phaeosphaeriaceae</taxon>
        <taxon>Parastagonospora</taxon>
    </lineage>
</organism>
<feature type="region of interest" description="Disordered" evidence="10">
    <location>
        <begin position="1"/>
        <end position="38"/>
    </location>
</feature>
<feature type="compositionally biased region" description="Acidic residues" evidence="10">
    <location>
        <begin position="247"/>
        <end position="257"/>
    </location>
</feature>
<evidence type="ECO:0000313" key="13">
    <source>
        <dbReference type="EMBL" id="QRC91430.1"/>
    </source>
</evidence>
<dbReference type="OMA" id="CTICEGR"/>
<dbReference type="GO" id="GO:0061630">
    <property type="term" value="F:ubiquitin protein ligase activity"/>
    <property type="evidence" value="ECO:0007669"/>
    <property type="project" value="UniProtKB-EC"/>
</dbReference>
<sequence>MVLIEPIPRDLPETSDQSRLRGRPTERPQVAAKVGSKATRPIIINLCEDEEASLPAKRSRPNPFQRHTRVSDQAIKPTRQQTDPVSLRPRRRIRSPSAASSNLEGQLTPSSSEDVSDSDLAVRIARSAEEVPHASPSQIRSGGSFMNSREAVLLGERLDRRFPVRLQLHKDEGCRAALSNLGAAGGQSSISGPTARKVNHGHKTHRASSHQKGTENNPIKLDSDDDDEGMTGSVDRNHALSAAEAGDPMDIDEDDGDLTYSRDVQATDPSISDALLAQQLHDQERLQHVVVRRRDCIVCGDSILINEFPSLAKCEHIPQTCAVCYSTWIARQLEDSGWKEARCPENKCKTKLEYYEIQQTITPEVFQRFDDMMARNAIGEDPNFEWCRNCGSGQIHMSGVEGNIFTCAACGHKMCIVHKNTWHEGETCEDYEYRSSGRKERDQKAQEAASLKAIGRMSKKCPGPNCIYNIEKNDGCDHMTCSRCSYEFCWVCLCDYNEVRTRGNSAHARNCNYHA</sequence>
<evidence type="ECO:0000313" key="14">
    <source>
        <dbReference type="Proteomes" id="UP000663193"/>
    </source>
</evidence>
<evidence type="ECO:0000256" key="4">
    <source>
        <dbReference type="ARBA" id="ARBA00022723"/>
    </source>
</evidence>
<evidence type="ECO:0000256" key="8">
    <source>
        <dbReference type="ARBA" id="ARBA00022833"/>
    </source>
</evidence>
<dbReference type="Pfam" id="PF22191">
    <property type="entry name" value="IBR_1"/>
    <property type="match status" value="1"/>
</dbReference>
<dbReference type="EC" id="2.3.2.31" evidence="2"/>
<dbReference type="InterPro" id="IPR044066">
    <property type="entry name" value="TRIAD_supradom"/>
</dbReference>
<dbReference type="CDD" id="cd20335">
    <property type="entry name" value="BRcat_RBR"/>
    <property type="match status" value="1"/>
</dbReference>
<dbReference type="PROSITE" id="PS51873">
    <property type="entry name" value="TRIAD"/>
    <property type="match status" value="1"/>
</dbReference>
<dbReference type="Proteomes" id="UP000663193">
    <property type="component" value="Chromosome 1"/>
</dbReference>
<keyword evidence="7" id="KW-0833">Ubl conjugation pathway</keyword>
<dbReference type="InterPro" id="IPR013083">
    <property type="entry name" value="Znf_RING/FYVE/PHD"/>
</dbReference>
<feature type="region of interest" description="Disordered" evidence="10">
    <location>
        <begin position="53"/>
        <end position="117"/>
    </location>
</feature>
<reference evidence="14" key="1">
    <citation type="journal article" date="2021" name="BMC Genomics">
        <title>Chromosome-level genome assembly and manually-curated proteome of model necrotroph Parastagonospora nodorum Sn15 reveals a genome-wide trove of candidate effector homologs, and redundancy of virulence-related functions within an accessory chromosome.</title>
        <authorList>
            <person name="Bertazzoni S."/>
            <person name="Jones D.A.B."/>
            <person name="Phan H.T."/>
            <person name="Tan K.-C."/>
            <person name="Hane J.K."/>
        </authorList>
    </citation>
    <scope>NUCLEOTIDE SEQUENCE [LARGE SCALE GENOMIC DNA]</scope>
    <source>
        <strain evidence="14">SN15 / ATCC MYA-4574 / FGSC 10173)</strain>
    </source>
</reference>
<dbReference type="InterPro" id="IPR002867">
    <property type="entry name" value="IBR_dom"/>
</dbReference>
<dbReference type="PANTHER" id="PTHR11685">
    <property type="entry name" value="RBR FAMILY RING FINGER AND IBR DOMAIN-CONTAINING"/>
    <property type="match status" value="1"/>
</dbReference>
<keyword evidence="6 9" id="KW-0863">Zinc-finger</keyword>
<dbReference type="InterPro" id="IPR031127">
    <property type="entry name" value="E3_UB_ligase_RBR"/>
</dbReference>
<keyword evidence="14" id="KW-1185">Reference proteome</keyword>
<evidence type="ECO:0000256" key="7">
    <source>
        <dbReference type="ARBA" id="ARBA00022786"/>
    </source>
</evidence>
<dbReference type="PROSITE" id="PS50089">
    <property type="entry name" value="ZF_RING_2"/>
    <property type="match status" value="1"/>
</dbReference>
<feature type="domain" description="RING-type" evidence="11">
    <location>
        <begin position="296"/>
        <end position="347"/>
    </location>
</feature>
<dbReference type="InterPro" id="IPR001841">
    <property type="entry name" value="Znf_RING"/>
</dbReference>
<dbReference type="CDD" id="cd20336">
    <property type="entry name" value="Rcat_RBR"/>
    <property type="match status" value="1"/>
</dbReference>